<reference evidence="1 2" key="1">
    <citation type="submission" date="2016-10" db="EMBL/GenBank/DDBJ databases">
        <title>The whole genome sequencing and assembly of Bacillus simplex DSM 1321 strain.</title>
        <authorList>
            <person name="Park M.-K."/>
            <person name="Lee Y.-J."/>
            <person name="Yi H."/>
            <person name="Bahn Y.-S."/>
            <person name="Kim J.F."/>
            <person name="Lee D.-W."/>
        </authorList>
    </citation>
    <scope>NUCLEOTIDE SEQUENCE [LARGE SCALE GENOMIC DNA]</scope>
    <source>
        <strain evidence="1 2">DSM 1321</strain>
    </source>
</reference>
<sequence length="79" mass="9089">MNNSQAETILLIRNIKKSFKRSLYIEETCQKTFAFLINSLNYAPFFGQYKKLPMPLIGGPGIVPGHLVTRVFWETKIIL</sequence>
<dbReference type="Proteomes" id="UP000214618">
    <property type="component" value="Chromosome"/>
</dbReference>
<organism evidence="1 2">
    <name type="scientific">Peribacillus simplex NBRC 15720 = DSM 1321</name>
    <dbReference type="NCBI Taxonomy" id="1349754"/>
    <lineage>
        <taxon>Bacteria</taxon>
        <taxon>Bacillati</taxon>
        <taxon>Bacillota</taxon>
        <taxon>Bacilli</taxon>
        <taxon>Bacillales</taxon>
        <taxon>Bacillaceae</taxon>
        <taxon>Peribacillus</taxon>
    </lineage>
</organism>
<evidence type="ECO:0000313" key="2">
    <source>
        <dbReference type="Proteomes" id="UP000214618"/>
    </source>
</evidence>
<evidence type="ECO:0000313" key="1">
    <source>
        <dbReference type="EMBL" id="ASS96546.1"/>
    </source>
</evidence>
<accession>A0A223EMV3</accession>
<proteinExistence type="predicted"/>
<dbReference type="AlphaFoldDB" id="A0A223EMV3"/>
<name>A0A223EMV3_9BACI</name>
<dbReference type="EMBL" id="CP017704">
    <property type="protein sequence ID" value="ASS96546.1"/>
    <property type="molecule type" value="Genomic_DNA"/>
</dbReference>
<protein>
    <submittedName>
        <fullName evidence="1">Uncharacterized protein</fullName>
    </submittedName>
</protein>
<gene>
    <name evidence="1" type="ORF">BS1321_23125</name>
</gene>